<dbReference type="eggNOG" id="COG0328">
    <property type="taxonomic scope" value="Bacteria"/>
</dbReference>
<dbReference type="Pfam" id="PF00075">
    <property type="entry name" value="RNase_H"/>
    <property type="match status" value="1"/>
</dbReference>
<dbReference type="GO" id="GO:0003676">
    <property type="term" value="F:nucleic acid binding"/>
    <property type="evidence" value="ECO:0007669"/>
    <property type="project" value="InterPro"/>
</dbReference>
<evidence type="ECO:0000256" key="2">
    <source>
        <dbReference type="ARBA" id="ARBA00001946"/>
    </source>
</evidence>
<dbReference type="PANTHER" id="PTHR10642">
    <property type="entry name" value="RIBONUCLEASE H1"/>
    <property type="match status" value="1"/>
</dbReference>
<comment type="caution">
    <text evidence="12">The sequence shown here is derived from an EMBL/GenBank/DDBJ whole genome shotgun (WGS) entry which is preliminary data.</text>
</comment>
<comment type="similarity">
    <text evidence="3">Belongs to the RNase H family.</text>
</comment>
<evidence type="ECO:0000256" key="4">
    <source>
        <dbReference type="ARBA" id="ARBA00011245"/>
    </source>
</evidence>
<evidence type="ECO:0000256" key="7">
    <source>
        <dbReference type="ARBA" id="ARBA00022723"/>
    </source>
</evidence>
<evidence type="ECO:0000313" key="12">
    <source>
        <dbReference type="EMBL" id="EOD01544.1"/>
    </source>
</evidence>
<evidence type="ECO:0000256" key="3">
    <source>
        <dbReference type="ARBA" id="ARBA00005300"/>
    </source>
</evidence>
<dbReference type="GO" id="GO:0043137">
    <property type="term" value="P:DNA replication, removal of RNA primer"/>
    <property type="evidence" value="ECO:0007669"/>
    <property type="project" value="TreeGrafter"/>
</dbReference>
<dbReference type="InterPro" id="IPR012337">
    <property type="entry name" value="RNaseH-like_sf"/>
</dbReference>
<evidence type="ECO:0000256" key="6">
    <source>
        <dbReference type="ARBA" id="ARBA00022722"/>
    </source>
</evidence>
<dbReference type="RefSeq" id="WP_006307821.1">
    <property type="nucleotide sequence ID" value="NZ_ARZA01000052.1"/>
</dbReference>
<dbReference type="PROSITE" id="PS50879">
    <property type="entry name" value="RNASE_H_1"/>
    <property type="match status" value="1"/>
</dbReference>
<accession>R1CY93</accession>
<keyword evidence="6" id="KW-0540">Nuclease</keyword>
<evidence type="ECO:0000256" key="5">
    <source>
        <dbReference type="ARBA" id="ARBA00012180"/>
    </source>
</evidence>
<dbReference type="EMBL" id="ARZA01000052">
    <property type="protein sequence ID" value="EOD01544.1"/>
    <property type="molecule type" value="Genomic_DNA"/>
</dbReference>
<dbReference type="AlphaFoldDB" id="R1CY93"/>
<dbReference type="GO" id="GO:0046872">
    <property type="term" value="F:metal ion binding"/>
    <property type="evidence" value="ECO:0007669"/>
    <property type="project" value="UniProtKB-KW"/>
</dbReference>
<keyword evidence="10" id="KW-0460">Magnesium</keyword>
<dbReference type="EC" id="3.1.26.4" evidence="5"/>
<dbReference type="SUPFAM" id="SSF53098">
    <property type="entry name" value="Ribonuclease H-like"/>
    <property type="match status" value="1"/>
</dbReference>
<dbReference type="InterPro" id="IPR002156">
    <property type="entry name" value="RNaseH_domain"/>
</dbReference>
<organism evidence="12 13">
    <name type="scientific">Caldisalinibacter kiritimatiensis</name>
    <dbReference type="NCBI Taxonomy" id="1304284"/>
    <lineage>
        <taxon>Bacteria</taxon>
        <taxon>Bacillati</taxon>
        <taxon>Bacillota</taxon>
        <taxon>Tissierellia</taxon>
        <taxon>Tissierellales</taxon>
        <taxon>Thermohalobacteraceae</taxon>
        <taxon>Caldisalinibacter</taxon>
    </lineage>
</organism>
<comment type="cofactor">
    <cofactor evidence="2">
        <name>Mg(2+)</name>
        <dbReference type="ChEBI" id="CHEBI:18420"/>
    </cofactor>
</comment>
<dbReference type="Proteomes" id="UP000013378">
    <property type="component" value="Unassembled WGS sequence"/>
</dbReference>
<dbReference type="InterPro" id="IPR036397">
    <property type="entry name" value="RNaseH_sf"/>
</dbReference>
<keyword evidence="13" id="KW-1185">Reference proteome</keyword>
<name>R1CY93_9FIRM</name>
<keyword evidence="8" id="KW-0255">Endonuclease</keyword>
<protein>
    <recommendedName>
        <fullName evidence="5">ribonuclease H</fullName>
        <ecNumber evidence="5">3.1.26.4</ecNumber>
    </recommendedName>
</protein>
<evidence type="ECO:0000256" key="9">
    <source>
        <dbReference type="ARBA" id="ARBA00022801"/>
    </source>
</evidence>
<dbReference type="STRING" id="1304284.L21TH_0399"/>
<evidence type="ECO:0000256" key="10">
    <source>
        <dbReference type="ARBA" id="ARBA00022842"/>
    </source>
</evidence>
<comment type="catalytic activity">
    <reaction evidence="1">
        <text>Endonucleolytic cleavage to 5'-phosphomonoester.</text>
        <dbReference type="EC" id="3.1.26.4"/>
    </reaction>
</comment>
<proteinExistence type="inferred from homology"/>
<dbReference type="OrthoDB" id="7845843at2"/>
<evidence type="ECO:0000256" key="8">
    <source>
        <dbReference type="ARBA" id="ARBA00022759"/>
    </source>
</evidence>
<dbReference type="InterPro" id="IPR050092">
    <property type="entry name" value="RNase_H"/>
</dbReference>
<keyword evidence="7" id="KW-0479">Metal-binding</keyword>
<dbReference type="GO" id="GO:0004523">
    <property type="term" value="F:RNA-DNA hybrid ribonuclease activity"/>
    <property type="evidence" value="ECO:0007669"/>
    <property type="project" value="UniProtKB-EC"/>
</dbReference>
<dbReference type="Gene3D" id="3.30.420.10">
    <property type="entry name" value="Ribonuclease H-like superfamily/Ribonuclease H"/>
    <property type="match status" value="1"/>
</dbReference>
<gene>
    <name evidence="12" type="ORF">L21TH_0399</name>
</gene>
<keyword evidence="9 12" id="KW-0378">Hydrolase</keyword>
<dbReference type="CDD" id="cd09278">
    <property type="entry name" value="RNase_HI_prokaryote_like"/>
    <property type="match status" value="1"/>
</dbReference>
<comment type="subunit">
    <text evidence="4">Monomer.</text>
</comment>
<dbReference type="PANTHER" id="PTHR10642:SF26">
    <property type="entry name" value="RIBONUCLEASE H1"/>
    <property type="match status" value="1"/>
</dbReference>
<evidence type="ECO:0000259" key="11">
    <source>
        <dbReference type="PROSITE" id="PS50879"/>
    </source>
</evidence>
<dbReference type="PATRIC" id="fig|1304284.3.peg.386"/>
<evidence type="ECO:0000256" key="1">
    <source>
        <dbReference type="ARBA" id="ARBA00000077"/>
    </source>
</evidence>
<evidence type="ECO:0000313" key="13">
    <source>
        <dbReference type="Proteomes" id="UP000013378"/>
    </source>
</evidence>
<reference evidence="12 13" key="1">
    <citation type="journal article" date="2015" name="Geomicrobiol. J.">
        <title>Caldisalinibacter kiritimatiensis gen. nov., sp. nov., a moderately thermohalophilic thiosulfate-reducing bacterium from a hypersaline microbial mat.</title>
        <authorList>
            <person name="Ben Hania W."/>
            <person name="Joseph M."/>
            <person name="Fiebig A."/>
            <person name="Bunk B."/>
            <person name="Klenk H.-P."/>
            <person name="Fardeau M.-L."/>
            <person name="Spring S."/>
        </authorList>
    </citation>
    <scope>NUCLEOTIDE SEQUENCE [LARGE SCALE GENOMIC DNA]</scope>
    <source>
        <strain evidence="12 13">L21-TH-D2</strain>
    </source>
</reference>
<dbReference type="InterPro" id="IPR022892">
    <property type="entry name" value="RNaseHI"/>
</dbReference>
<feature type="domain" description="RNase H type-1" evidence="11">
    <location>
        <begin position="115"/>
        <end position="257"/>
    </location>
</feature>
<sequence>MKMMLFEMEIIEENCGTYKIKIKDDKLRTEILFSPDDKKLIFLRNDELTEILKQNEYQLRKILHNKRRDTYYEGFTVKFALRSKKDVAAFNDRSKIVILDKRKGKYDSYVVNQGEKNIYKIYTDGSFLERKGKGAYVAIIKDLNGEYSFYSGKTNEKSSSLIELLAAIKGLEVLKNIEKIRIVTDSQYVRKGLTEWIVNWKLNDWHTANGEKVKHIEYWKKFDRLTDNKYIEFEWVKAHSNHFENTLCDLYAKEIAGK</sequence>